<reference evidence="1 2" key="1">
    <citation type="journal article" date="2016" name="Int. J. Syst. Evol. Microbiol.">
        <title>Tessaracoccus flavus sp. nov., isolated from the drainage system of a lindane-producing factory.</title>
        <authorList>
            <person name="Kumari R."/>
            <person name="Singh P."/>
            <person name="Schumann P."/>
            <person name="Lal R."/>
        </authorList>
    </citation>
    <scope>NUCLEOTIDE SEQUENCE [LARGE SCALE GENOMIC DNA]</scope>
    <source>
        <strain evidence="1 2">RP1T</strain>
    </source>
</reference>
<evidence type="ECO:0000313" key="2">
    <source>
        <dbReference type="Proteomes" id="UP000188324"/>
    </source>
</evidence>
<dbReference type="STRING" id="1610493.RPIT_10600"/>
<accession>A0A1Q2CGF1</accession>
<dbReference type="KEGG" id="tfl:RPIT_10600"/>
<proteinExistence type="predicted"/>
<gene>
    <name evidence="1" type="ORF">RPIT_10600</name>
</gene>
<evidence type="ECO:0000313" key="1">
    <source>
        <dbReference type="EMBL" id="AQP45191.1"/>
    </source>
</evidence>
<keyword evidence="2" id="KW-1185">Reference proteome</keyword>
<dbReference type="Proteomes" id="UP000188324">
    <property type="component" value="Chromosome"/>
</dbReference>
<dbReference type="AlphaFoldDB" id="A0A1Q2CGF1"/>
<organism evidence="1 2">
    <name type="scientific">Tessaracoccus flavus</name>
    <dbReference type="NCBI Taxonomy" id="1610493"/>
    <lineage>
        <taxon>Bacteria</taxon>
        <taxon>Bacillati</taxon>
        <taxon>Actinomycetota</taxon>
        <taxon>Actinomycetes</taxon>
        <taxon>Propionibacteriales</taxon>
        <taxon>Propionibacteriaceae</taxon>
        <taxon>Tessaracoccus</taxon>
    </lineage>
</organism>
<name>A0A1Q2CGF1_9ACTN</name>
<dbReference type="RefSeq" id="WP_077343006.1">
    <property type="nucleotide sequence ID" value="NZ_CP019605.1"/>
</dbReference>
<dbReference type="EMBL" id="CP019605">
    <property type="protein sequence ID" value="AQP45191.1"/>
    <property type="molecule type" value="Genomic_DNA"/>
</dbReference>
<dbReference type="OrthoDB" id="9803163at2"/>
<sequence length="234" mass="26150">MEMSPKPGSHAQLGRTFIAQQRVISVLSFFLPLFLITWSVLSGEGLRGSLSEYYYTPVRDIFVGVLCALSLFFWSYRGYHPHKAELRADRVVAKIASVSAALVALAPLKPRQVGECTLLQCVFGEQATDWVHNVAAVIFMTSLATFCLVLFPMTAIQRPDLGRRLVIYGICGTVIVAAMLLMVLWKFLPVDVYFALGHYKPIFMLETMALFAFSIAWLLRSRAVEDAALAQYDD</sequence>
<protein>
    <submittedName>
        <fullName evidence="1">Uncharacterized protein</fullName>
    </submittedName>
</protein>